<dbReference type="RefSeq" id="XP_014666333.1">
    <property type="nucleotide sequence ID" value="XM_014810847.1"/>
</dbReference>
<proteinExistence type="predicted"/>
<keyword evidence="8" id="KW-1185">Reference proteome</keyword>
<keyword evidence="3" id="KW-0256">Endoplasmic reticulum</keyword>
<accession>A0ABM1E2B2</accession>
<evidence type="ECO:0000313" key="9">
    <source>
        <dbReference type="RefSeq" id="XP_014666333.1"/>
    </source>
</evidence>
<dbReference type="InterPro" id="IPR009011">
    <property type="entry name" value="Man6P_isomerase_rcpt-bd_dom_sf"/>
</dbReference>
<dbReference type="PANTHER" id="PTHR12630">
    <property type="entry name" value="N-LINKED OLIGOSACCHARIDE PROCESSING"/>
    <property type="match status" value="1"/>
</dbReference>
<reference evidence="9" key="1">
    <citation type="submission" date="2025-08" db="UniProtKB">
        <authorList>
            <consortium name="RefSeq"/>
        </authorList>
    </citation>
    <scope>IDENTIFICATION</scope>
</reference>
<name>A0ABM1E2B2_PRICU</name>
<keyword evidence="6" id="KW-0812">Transmembrane</keyword>
<feature type="coiled-coil region" evidence="5">
    <location>
        <begin position="196"/>
        <end position="223"/>
    </location>
</feature>
<sequence length="414" mass="47772">MKRVRHISRRRAYGALLLLAIVSAIFLCFQIFSVKKLGSFDHYGKKSELILRPTQQKRPSELDSKDVSFIDHASAVRGVLPEHWHLYKIPADGTFMCFDKRLSIPYSYLNDNYCDCDDGSDEPSTSACESARFYCDYQPADWPLVLRSNRVNDGICDCCDGSDEWDYTELPAALKLSVSYLDRIRTATTHKIQTPCKNYCDKIDQLEESLKHMQEEGAKRKKQYIEEGKAHARGDVIVHFKWLQLRDTIYRLTFTAYGRKERSNADWYEAHWQKMHHVTETKRKALLANKQNPCSNTRDALRLYGRAGEYHKLSKMCFKFDHSGFVYNVCPFKHVDQLTNTHGKLSLGDSPNLKLDRKTGKWVLSMFRGSTAGCMNKERQSKIVFECGVEDKVLSVSEDEKCIYEFHMSTPAAC</sequence>
<organism evidence="8 9">
    <name type="scientific">Priapulus caudatus</name>
    <name type="common">Priapulid worm</name>
    <dbReference type="NCBI Taxonomy" id="37621"/>
    <lineage>
        <taxon>Eukaryota</taxon>
        <taxon>Metazoa</taxon>
        <taxon>Ecdysozoa</taxon>
        <taxon>Scalidophora</taxon>
        <taxon>Priapulida</taxon>
        <taxon>Priapulimorpha</taxon>
        <taxon>Priapulimorphida</taxon>
        <taxon>Priapulidae</taxon>
        <taxon>Priapulus</taxon>
    </lineage>
</organism>
<dbReference type="Pfam" id="PF13015">
    <property type="entry name" value="PRKCSH_1"/>
    <property type="match status" value="1"/>
</dbReference>
<dbReference type="InterPro" id="IPR028146">
    <property type="entry name" value="PRKCSH_N"/>
</dbReference>
<gene>
    <name evidence="9" type="primary">LOC106808223</name>
</gene>
<dbReference type="PROSITE" id="PS51914">
    <property type="entry name" value="MRH"/>
    <property type="match status" value="1"/>
</dbReference>
<dbReference type="InterPro" id="IPR044865">
    <property type="entry name" value="MRH_dom"/>
</dbReference>
<evidence type="ECO:0000256" key="5">
    <source>
        <dbReference type="SAM" id="Coils"/>
    </source>
</evidence>
<evidence type="ECO:0000259" key="7">
    <source>
        <dbReference type="PROSITE" id="PS51914"/>
    </source>
</evidence>
<dbReference type="SUPFAM" id="SSF50911">
    <property type="entry name" value="Mannose 6-phosphate receptor domain"/>
    <property type="match status" value="1"/>
</dbReference>
<dbReference type="Pfam" id="PF12999">
    <property type="entry name" value="PRKCSH-like"/>
    <property type="match status" value="1"/>
</dbReference>
<evidence type="ECO:0000256" key="2">
    <source>
        <dbReference type="ARBA" id="ARBA00022729"/>
    </source>
</evidence>
<keyword evidence="2" id="KW-0732">Signal</keyword>
<protein>
    <recommendedName>
        <fullName evidence="1">Glucosidase 2 subunit beta</fullName>
    </recommendedName>
</protein>
<dbReference type="Proteomes" id="UP000695022">
    <property type="component" value="Unplaced"/>
</dbReference>
<dbReference type="InterPro" id="IPR039794">
    <property type="entry name" value="Gtb1-like"/>
</dbReference>
<keyword evidence="5" id="KW-0175">Coiled coil</keyword>
<feature type="domain" description="MRH" evidence="7">
    <location>
        <begin position="292"/>
        <end position="414"/>
    </location>
</feature>
<dbReference type="InterPro" id="IPR036055">
    <property type="entry name" value="LDL_receptor-like_sf"/>
</dbReference>
<keyword evidence="4" id="KW-1015">Disulfide bond</keyword>
<evidence type="ECO:0000256" key="3">
    <source>
        <dbReference type="ARBA" id="ARBA00022824"/>
    </source>
</evidence>
<keyword evidence="6" id="KW-0472">Membrane</keyword>
<dbReference type="SUPFAM" id="SSF57424">
    <property type="entry name" value="LDL receptor-like module"/>
    <property type="match status" value="1"/>
</dbReference>
<dbReference type="Gene3D" id="2.70.130.10">
    <property type="entry name" value="Mannose-6-phosphate receptor binding domain"/>
    <property type="match status" value="1"/>
</dbReference>
<keyword evidence="6" id="KW-1133">Transmembrane helix</keyword>
<evidence type="ECO:0000313" key="8">
    <source>
        <dbReference type="Proteomes" id="UP000695022"/>
    </source>
</evidence>
<evidence type="ECO:0000256" key="4">
    <source>
        <dbReference type="ARBA" id="ARBA00023157"/>
    </source>
</evidence>
<dbReference type="InterPro" id="IPR036607">
    <property type="entry name" value="PRKCSH"/>
</dbReference>
<dbReference type="PANTHER" id="PTHR12630:SF1">
    <property type="entry name" value="GLUCOSIDASE 2 SUBUNIT BETA"/>
    <property type="match status" value="1"/>
</dbReference>
<feature type="transmembrane region" description="Helical" evidence="6">
    <location>
        <begin position="12"/>
        <end position="32"/>
    </location>
</feature>
<dbReference type="GeneID" id="106808223"/>
<evidence type="ECO:0000256" key="6">
    <source>
        <dbReference type="SAM" id="Phobius"/>
    </source>
</evidence>
<evidence type="ECO:0000256" key="1">
    <source>
        <dbReference type="ARBA" id="ARBA00022387"/>
    </source>
</evidence>